<feature type="region of interest" description="Disordered" evidence="1">
    <location>
        <begin position="1094"/>
        <end position="1139"/>
    </location>
</feature>
<dbReference type="PANTHER" id="PTHR46411">
    <property type="entry name" value="FAMILY ATPASE, PUTATIVE-RELATED"/>
    <property type="match status" value="1"/>
</dbReference>
<dbReference type="InterPro" id="IPR054289">
    <property type="entry name" value="DUF7025"/>
</dbReference>
<dbReference type="EMBL" id="ML119681">
    <property type="protein sequence ID" value="RPA81277.1"/>
    <property type="molecule type" value="Genomic_DNA"/>
</dbReference>
<feature type="region of interest" description="Disordered" evidence="1">
    <location>
        <begin position="1153"/>
        <end position="1281"/>
    </location>
</feature>
<feature type="compositionally biased region" description="Basic and acidic residues" evidence="1">
    <location>
        <begin position="1094"/>
        <end position="1124"/>
    </location>
</feature>
<feature type="compositionally biased region" description="Polar residues" evidence="1">
    <location>
        <begin position="75"/>
        <end position="88"/>
    </location>
</feature>
<dbReference type="STRING" id="1160509.A0A3N4I730"/>
<dbReference type="GO" id="GO:0016887">
    <property type="term" value="F:ATP hydrolysis activity"/>
    <property type="evidence" value="ECO:0007669"/>
    <property type="project" value="InterPro"/>
</dbReference>
<feature type="compositionally biased region" description="Basic and acidic residues" evidence="1">
    <location>
        <begin position="1227"/>
        <end position="1264"/>
    </location>
</feature>
<feature type="compositionally biased region" description="Basic and acidic residues" evidence="1">
    <location>
        <begin position="12"/>
        <end position="22"/>
    </location>
</feature>
<proteinExistence type="predicted"/>
<dbReference type="Pfam" id="PF22942">
    <property type="entry name" value="DUF7025"/>
    <property type="match status" value="1"/>
</dbReference>
<evidence type="ECO:0000313" key="3">
    <source>
        <dbReference type="EMBL" id="RPA81277.1"/>
    </source>
</evidence>
<dbReference type="InterPro" id="IPR003593">
    <property type="entry name" value="AAA+_ATPase"/>
</dbReference>
<feature type="compositionally biased region" description="Basic and acidic residues" evidence="1">
    <location>
        <begin position="158"/>
        <end position="180"/>
    </location>
</feature>
<dbReference type="InterPro" id="IPR056599">
    <property type="entry name" value="AAA_lid_fung"/>
</dbReference>
<evidence type="ECO:0000259" key="2">
    <source>
        <dbReference type="SMART" id="SM00382"/>
    </source>
</evidence>
<protein>
    <recommendedName>
        <fullName evidence="2">AAA+ ATPase domain-containing protein</fullName>
    </recommendedName>
</protein>
<keyword evidence="4" id="KW-1185">Reference proteome</keyword>
<dbReference type="PANTHER" id="PTHR46411:SF2">
    <property type="entry name" value="AAA+ ATPASE DOMAIN-CONTAINING PROTEIN"/>
    <property type="match status" value="1"/>
</dbReference>
<dbReference type="InterPro" id="IPR003959">
    <property type="entry name" value="ATPase_AAA_core"/>
</dbReference>
<dbReference type="Pfam" id="PF00004">
    <property type="entry name" value="AAA"/>
    <property type="match status" value="1"/>
</dbReference>
<feature type="region of interest" description="Disordered" evidence="1">
    <location>
        <begin position="75"/>
        <end position="180"/>
    </location>
</feature>
<dbReference type="GO" id="GO:0005524">
    <property type="term" value="F:ATP binding"/>
    <property type="evidence" value="ECO:0007669"/>
    <property type="project" value="InterPro"/>
</dbReference>
<evidence type="ECO:0000313" key="4">
    <source>
        <dbReference type="Proteomes" id="UP000275078"/>
    </source>
</evidence>
<gene>
    <name evidence="3" type="ORF">BJ508DRAFT_306780</name>
</gene>
<feature type="compositionally biased region" description="Polar residues" evidence="1">
    <location>
        <begin position="108"/>
        <end position="121"/>
    </location>
</feature>
<dbReference type="CDD" id="cd19481">
    <property type="entry name" value="RecA-like_protease"/>
    <property type="match status" value="1"/>
</dbReference>
<feature type="region of interest" description="Disordered" evidence="1">
    <location>
        <begin position="1"/>
        <end position="24"/>
    </location>
</feature>
<feature type="compositionally biased region" description="Polar residues" evidence="1">
    <location>
        <begin position="1"/>
        <end position="11"/>
    </location>
</feature>
<feature type="region of interest" description="Disordered" evidence="1">
    <location>
        <begin position="237"/>
        <end position="271"/>
    </location>
</feature>
<dbReference type="Pfam" id="PF23232">
    <property type="entry name" value="AAA_lid_13"/>
    <property type="match status" value="1"/>
</dbReference>
<accession>A0A3N4I730</accession>
<feature type="compositionally biased region" description="Polar residues" evidence="1">
    <location>
        <begin position="237"/>
        <end position="248"/>
    </location>
</feature>
<dbReference type="Proteomes" id="UP000275078">
    <property type="component" value="Unassembled WGS sequence"/>
</dbReference>
<dbReference type="InterPro" id="IPR027417">
    <property type="entry name" value="P-loop_NTPase"/>
</dbReference>
<dbReference type="SMART" id="SM00382">
    <property type="entry name" value="AAA"/>
    <property type="match status" value="1"/>
</dbReference>
<sequence length="1281" mass="144702">MPPSNTTTMTRETLRQPEHSKADSLQSIEILSETIKTPPVVLPFVKSDSGPAQPTSVEALDVSQTNATTIQWVEEQTGSSTTCSNTAPINPEEFEALKPPGAEHDASGKSSTVGKDSSNGDTVAAPQTAGSMEKKCDSVRSEIDSDAEDNVSVVSDGTDLRATEQLDPCPRLDRVNPYDVPKDYTTHEEYIKEFEKRKGKATKRLRQHRDYDILLEQRLRFVENELRNLLNANKKSNAVNVETGSTAEKGNEPGPEPQPEPQPEPEPEPDSVLGQATICKVLNLTWSEFKQLRKSRKDGTVLYSIEILLEEPVIEYITPVWASKGHIHSRNLNSTNDIIDLLRDSNWQGSDDLDRTAESENLAGNFAPQCTKDSDHSVVPERMRINSPLLLRILDKLRGFTEVRADKPYSVMRPFRTLLHFQEDLKRWKTKVTAKLELQSKGQPALENHGAPTTQTILTGGANAETRIEDGEPEEETSDYYPPGTDSKEAVDNLECLLSVIEKIRAHEASVQTSSTVAYNDLWYLFKPGEVVLASAEPLQAYQIIQVTGVRHLPTYTNAPHNQVRGSTTTIHCKYMDAIGKQIGAVDEIFSIPRFSGRQSVKSLPVYPLLNPAVSATTRSNLIERGKRFLGMLSIRHVQSKGAITTLETKEIVESQIVVDFEQALQYHTKWAPEVGEISTDSSSQTVKLIEEKFVPCTIDECCTKGSDSFVIDLCYDNMRNKEVARRYMGGMLSTRALDEKETITDDELILFNSRVFGFILRSRKWGKFYIDDLTDIQPRTLAFNGREGLDRLVLPDNHATTIESLVQQHFALRDSKNPETEQMDIVRGKGKGLIILLHGAPGVGKTSTAELVAEKFAKPLFPITCGDLGVTPSEVESKLELSFTLAHRWGCILLIDEADIFLSERTKEDFLRNSLVSVFLRVLEYYSGILFLTTNRVGSLDEAFKSRIHLSLYYPPLGMEATKTIWTMNLTWLQANRKKMTIQKEEILKFVDENFFIDEHANSAKHPRSRKRDPSIKASVAPWNGRQIRNAFQTAIALAENEAQKTEDRTILRPRHFETVVQASIQFDKYMYRIYSKSDGRRAFEASLRNDRYGAEDEPDRYHRPAEYEQHQQRSHRDRDHPLPLRRQGTGGYYRDQRQSGPYYQAREDYHHHEGRSNSSYRHPGSRPHRRPHPDDFEYDEYENFDDGRDHRDDGSHLGSPHSGSDGEDFEDAGRIAPGNEDEEPYERAPIKEDRTRRPDNSRGHGRERATSRSADNRPERSRGGAGPGPGSSRQTRPRP</sequence>
<feature type="compositionally biased region" description="Basic and acidic residues" evidence="1">
    <location>
        <begin position="132"/>
        <end position="143"/>
    </location>
</feature>
<organism evidence="3 4">
    <name type="scientific">Ascobolus immersus RN42</name>
    <dbReference type="NCBI Taxonomy" id="1160509"/>
    <lineage>
        <taxon>Eukaryota</taxon>
        <taxon>Fungi</taxon>
        <taxon>Dikarya</taxon>
        <taxon>Ascomycota</taxon>
        <taxon>Pezizomycotina</taxon>
        <taxon>Pezizomycetes</taxon>
        <taxon>Pezizales</taxon>
        <taxon>Ascobolaceae</taxon>
        <taxon>Ascobolus</taxon>
    </lineage>
</organism>
<name>A0A3N4I730_ASCIM</name>
<feature type="domain" description="AAA+ ATPase" evidence="2">
    <location>
        <begin position="832"/>
        <end position="959"/>
    </location>
</feature>
<feature type="compositionally biased region" description="Basic and acidic residues" evidence="1">
    <location>
        <begin position="1187"/>
        <end position="1197"/>
    </location>
</feature>
<reference evidence="3 4" key="1">
    <citation type="journal article" date="2018" name="Nat. Ecol. Evol.">
        <title>Pezizomycetes genomes reveal the molecular basis of ectomycorrhizal truffle lifestyle.</title>
        <authorList>
            <person name="Murat C."/>
            <person name="Payen T."/>
            <person name="Noel B."/>
            <person name="Kuo A."/>
            <person name="Morin E."/>
            <person name="Chen J."/>
            <person name="Kohler A."/>
            <person name="Krizsan K."/>
            <person name="Balestrini R."/>
            <person name="Da Silva C."/>
            <person name="Montanini B."/>
            <person name="Hainaut M."/>
            <person name="Levati E."/>
            <person name="Barry K.W."/>
            <person name="Belfiori B."/>
            <person name="Cichocki N."/>
            <person name="Clum A."/>
            <person name="Dockter R.B."/>
            <person name="Fauchery L."/>
            <person name="Guy J."/>
            <person name="Iotti M."/>
            <person name="Le Tacon F."/>
            <person name="Lindquist E.A."/>
            <person name="Lipzen A."/>
            <person name="Malagnac F."/>
            <person name="Mello A."/>
            <person name="Molinier V."/>
            <person name="Miyauchi S."/>
            <person name="Poulain J."/>
            <person name="Riccioni C."/>
            <person name="Rubini A."/>
            <person name="Sitrit Y."/>
            <person name="Splivallo R."/>
            <person name="Traeger S."/>
            <person name="Wang M."/>
            <person name="Zifcakova L."/>
            <person name="Wipf D."/>
            <person name="Zambonelli A."/>
            <person name="Paolocci F."/>
            <person name="Nowrousian M."/>
            <person name="Ottonello S."/>
            <person name="Baldrian P."/>
            <person name="Spatafora J.W."/>
            <person name="Henrissat B."/>
            <person name="Nagy L.G."/>
            <person name="Aury J.M."/>
            <person name="Wincker P."/>
            <person name="Grigoriev I.V."/>
            <person name="Bonfante P."/>
            <person name="Martin F.M."/>
        </authorList>
    </citation>
    <scope>NUCLEOTIDE SEQUENCE [LARGE SCALE GENOMIC DNA]</scope>
    <source>
        <strain evidence="3 4">RN42</strain>
    </source>
</reference>
<evidence type="ECO:0000256" key="1">
    <source>
        <dbReference type="SAM" id="MobiDB-lite"/>
    </source>
</evidence>
<dbReference type="Gene3D" id="3.40.50.300">
    <property type="entry name" value="P-loop containing nucleotide triphosphate hydrolases"/>
    <property type="match status" value="1"/>
</dbReference>
<dbReference type="OrthoDB" id="10042665at2759"/>
<dbReference type="SUPFAM" id="SSF52540">
    <property type="entry name" value="P-loop containing nucleoside triphosphate hydrolases"/>
    <property type="match status" value="1"/>
</dbReference>